<evidence type="ECO:0000256" key="4">
    <source>
        <dbReference type="ARBA" id="ARBA00040613"/>
    </source>
</evidence>
<name>A0ABQ7SC08_9ACAR</name>
<comment type="similarity">
    <text evidence="1">Belongs to the eukaryotic ribosomal protein eL22 family.</text>
</comment>
<keyword evidence="2 7" id="KW-0689">Ribosomal protein</keyword>
<protein>
    <recommendedName>
        <fullName evidence="4">Large ribosomal subunit protein eL22</fullName>
    </recommendedName>
    <alternativeName>
        <fullName evidence="5">60S ribosomal protein L22</fullName>
    </alternativeName>
</protein>
<dbReference type="PANTHER" id="PTHR10064">
    <property type="entry name" value="60S RIBOSOMAL PROTEIN L22"/>
    <property type="match status" value="1"/>
</dbReference>
<dbReference type="InterPro" id="IPR038526">
    <property type="entry name" value="Ribosomal_eL22_sf"/>
</dbReference>
<proteinExistence type="inferred from homology"/>
<evidence type="ECO:0000313" key="8">
    <source>
        <dbReference type="Proteomes" id="UP000825002"/>
    </source>
</evidence>
<dbReference type="Gene3D" id="3.30.1360.210">
    <property type="match status" value="1"/>
</dbReference>
<dbReference type="InterPro" id="IPR002671">
    <property type="entry name" value="Ribosomal_eL22"/>
</dbReference>
<evidence type="ECO:0000256" key="2">
    <source>
        <dbReference type="ARBA" id="ARBA00022980"/>
    </source>
</evidence>
<evidence type="ECO:0000256" key="3">
    <source>
        <dbReference type="ARBA" id="ARBA00023274"/>
    </source>
</evidence>
<keyword evidence="3" id="KW-0687">Ribonucleoprotein</keyword>
<keyword evidence="6" id="KW-1133">Transmembrane helix</keyword>
<evidence type="ECO:0000256" key="1">
    <source>
        <dbReference type="ARBA" id="ARBA00007817"/>
    </source>
</evidence>
<evidence type="ECO:0000256" key="5">
    <source>
        <dbReference type="ARBA" id="ARBA00041214"/>
    </source>
</evidence>
<dbReference type="Pfam" id="PF01776">
    <property type="entry name" value="Ribosomal_L22e"/>
    <property type="match status" value="1"/>
</dbReference>
<sequence length="178" mass="20913">MRIRIKMGMVLRGCIGFIYIFYSLDPLFGYQRIFFLNTSRSIASATVSKGSKLPVQKAGGKKKKVNLRFIIDCSKPVEDGIMQADDFEAYLRSRIKVNGRTSSSGQPRHFKFERQKYKLVVMSEIPFSKRYLKYLTKKYLKKNNLRDWLRVVSASKDSYELRYYQINNEEDEDEDEAE</sequence>
<keyword evidence="8" id="KW-1185">Reference proteome</keyword>
<feature type="transmembrane region" description="Helical" evidence="6">
    <location>
        <begin position="9"/>
        <end position="30"/>
    </location>
</feature>
<gene>
    <name evidence="7" type="primary">rpl-22</name>
    <name evidence="7" type="ORF">GZH46_00502</name>
</gene>
<comment type="caution">
    <text evidence="7">The sequence shown here is derived from an EMBL/GenBank/DDBJ whole genome shotgun (WGS) entry which is preliminary data.</text>
</comment>
<dbReference type="EMBL" id="JAIFTH010000051">
    <property type="protein sequence ID" value="KAG9510939.1"/>
    <property type="molecule type" value="Genomic_DNA"/>
</dbReference>
<evidence type="ECO:0000313" key="7">
    <source>
        <dbReference type="EMBL" id="KAG9510939.1"/>
    </source>
</evidence>
<reference evidence="7 8" key="1">
    <citation type="submission" date="2020-10" db="EMBL/GenBank/DDBJ databases">
        <authorList>
            <person name="Klimov P.B."/>
            <person name="Dyachkov S.M."/>
            <person name="Chetverikov P.E."/>
        </authorList>
    </citation>
    <scope>NUCLEOTIDE SEQUENCE [LARGE SCALE GENOMIC DNA]</scope>
    <source>
        <strain evidence="7">BMOC 18-1129-001#AD2665</strain>
        <tissue evidence="7">Entire mites</tissue>
    </source>
</reference>
<accession>A0ABQ7SC08</accession>
<dbReference type="Proteomes" id="UP000825002">
    <property type="component" value="Unassembled WGS sequence"/>
</dbReference>
<evidence type="ECO:0000256" key="6">
    <source>
        <dbReference type="SAM" id="Phobius"/>
    </source>
</evidence>
<keyword evidence="6" id="KW-0812">Transmembrane</keyword>
<dbReference type="PANTHER" id="PTHR10064:SF0">
    <property type="entry name" value="FI24544P1-RELATED"/>
    <property type="match status" value="1"/>
</dbReference>
<organism evidence="7 8">
    <name type="scientific">Fragariocoptes setiger</name>
    <dbReference type="NCBI Taxonomy" id="1670756"/>
    <lineage>
        <taxon>Eukaryota</taxon>
        <taxon>Metazoa</taxon>
        <taxon>Ecdysozoa</taxon>
        <taxon>Arthropoda</taxon>
        <taxon>Chelicerata</taxon>
        <taxon>Arachnida</taxon>
        <taxon>Acari</taxon>
        <taxon>Acariformes</taxon>
        <taxon>Trombidiformes</taxon>
        <taxon>Prostigmata</taxon>
        <taxon>Eupodina</taxon>
        <taxon>Eriophyoidea</taxon>
        <taxon>Phytoptidae</taxon>
        <taxon>Fragariocoptes</taxon>
    </lineage>
</organism>
<keyword evidence="6" id="KW-0472">Membrane</keyword>
<dbReference type="GO" id="GO:0005840">
    <property type="term" value="C:ribosome"/>
    <property type="evidence" value="ECO:0007669"/>
    <property type="project" value="UniProtKB-KW"/>
</dbReference>